<dbReference type="EMBL" id="RXIF01000006">
    <property type="protein sequence ID" value="RZN64465.1"/>
    <property type="molecule type" value="Genomic_DNA"/>
</dbReference>
<comment type="caution">
    <text evidence="2">The sequence shown here is derived from an EMBL/GenBank/DDBJ whole genome shotgun (WGS) entry which is preliminary data.</text>
</comment>
<sequence>MCFRKDGGSMIGISTLPYYESDISDILNYLADQRYVEIVEIYAECHDIPNDTLNSFDFEYTVHAPTNDINISSNLERIRTACLDVIEDYAMRASLIDAKRMVIHPGYFIDPFKERFVESHRRSLSYITDNISIEYSIEIAIENMFWPFSFIRTAEEYREINELYGIPLILDIGHAAISGELENFLSCNPVELHIHDNNRRDDEHLGIGLGKIDFSQVIPLLKDKDAIIEVKNKDHLCESIQILSKFL</sequence>
<dbReference type="InterPro" id="IPR036237">
    <property type="entry name" value="Xyl_isomerase-like_sf"/>
</dbReference>
<evidence type="ECO:0000313" key="2">
    <source>
        <dbReference type="EMBL" id="RZN64465.1"/>
    </source>
</evidence>
<protein>
    <submittedName>
        <fullName evidence="2">Sugar phosphate isomerase/epimerase</fullName>
    </submittedName>
</protein>
<dbReference type="GO" id="GO:0016853">
    <property type="term" value="F:isomerase activity"/>
    <property type="evidence" value="ECO:0007669"/>
    <property type="project" value="UniProtKB-KW"/>
</dbReference>
<dbReference type="SUPFAM" id="SSF51658">
    <property type="entry name" value="Xylose isomerase-like"/>
    <property type="match status" value="1"/>
</dbReference>
<dbReference type="Proteomes" id="UP000317158">
    <property type="component" value="Unassembled WGS sequence"/>
</dbReference>
<dbReference type="AlphaFoldDB" id="A0A520KRS7"/>
<evidence type="ECO:0000259" key="1">
    <source>
        <dbReference type="Pfam" id="PF01261"/>
    </source>
</evidence>
<gene>
    <name evidence="2" type="ORF">EF806_03730</name>
</gene>
<evidence type="ECO:0000313" key="3">
    <source>
        <dbReference type="Proteomes" id="UP000317158"/>
    </source>
</evidence>
<dbReference type="Pfam" id="PF01261">
    <property type="entry name" value="AP_endonuc_2"/>
    <property type="match status" value="1"/>
</dbReference>
<name>A0A520KRS7_METT2</name>
<accession>A0A520KRS7</accession>
<organism evidence="2 3">
    <name type="scientific">Methanoliparum thermophilum</name>
    <dbReference type="NCBI Taxonomy" id="2491083"/>
    <lineage>
        <taxon>Archaea</taxon>
        <taxon>Methanobacteriati</taxon>
        <taxon>Methanobacteriota</taxon>
        <taxon>Candidatus Methanoliparia</taxon>
        <taxon>Candidatus Methanoliparales</taxon>
        <taxon>Candidatus Methanoliparaceae</taxon>
        <taxon>Candidatus Methanoliparum</taxon>
    </lineage>
</organism>
<dbReference type="InterPro" id="IPR013022">
    <property type="entry name" value="Xyl_isomerase-like_TIM-brl"/>
</dbReference>
<reference evidence="2 3" key="1">
    <citation type="journal article" date="2019" name="Nat. Microbiol.">
        <title>Wide diversity of methane and short-chain alkane metabolisms in uncultured archaea.</title>
        <authorList>
            <person name="Borrel G."/>
            <person name="Adam P.S."/>
            <person name="McKay L.J."/>
            <person name="Chen L.X."/>
            <person name="Sierra-Garcia I.N."/>
            <person name="Sieber C.M."/>
            <person name="Letourneur Q."/>
            <person name="Ghozlane A."/>
            <person name="Andersen G.L."/>
            <person name="Li W.J."/>
            <person name="Hallam S.J."/>
            <person name="Muyzer G."/>
            <person name="de Oliveira V.M."/>
            <person name="Inskeep W.P."/>
            <person name="Banfield J.F."/>
            <person name="Gribaldo S."/>
        </authorList>
    </citation>
    <scope>NUCLEOTIDE SEQUENCE [LARGE SCALE GENOMIC DNA]</scope>
    <source>
        <strain evidence="2">NM1a</strain>
    </source>
</reference>
<dbReference type="Gene3D" id="3.20.20.150">
    <property type="entry name" value="Divalent-metal-dependent TIM barrel enzymes"/>
    <property type="match status" value="1"/>
</dbReference>
<feature type="domain" description="Xylose isomerase-like TIM barrel" evidence="1">
    <location>
        <begin position="55"/>
        <end position="232"/>
    </location>
</feature>
<keyword evidence="2" id="KW-0413">Isomerase</keyword>
<proteinExistence type="predicted"/>